<dbReference type="WormBase" id="F55F10.3">
    <property type="protein sequence ID" value="CE41662"/>
    <property type="gene ID" value="WBGene00050916"/>
</dbReference>
<feature type="compositionally biased region" description="Basic and acidic residues" evidence="1">
    <location>
        <begin position="153"/>
        <end position="174"/>
    </location>
</feature>
<keyword evidence="2" id="KW-0812">Transmembrane</keyword>
<evidence type="ECO:0000313" key="5">
    <source>
        <dbReference type="Proteomes" id="UP000001940"/>
    </source>
</evidence>
<dbReference type="OMA" id="IKHWRKS"/>
<evidence type="ECO:0000256" key="1">
    <source>
        <dbReference type="SAM" id="MobiDB-lite"/>
    </source>
</evidence>
<keyword evidence="5" id="KW-1185">Reference proteome</keyword>
<dbReference type="AlphaFoldDB" id="A8WIS8"/>
<dbReference type="InParanoid" id="A8WIS8"/>
<evidence type="ECO:0000256" key="2">
    <source>
        <dbReference type="SAM" id="Phobius"/>
    </source>
</evidence>
<organism evidence="4 5">
    <name type="scientific">Caenorhabditis elegans</name>
    <dbReference type="NCBI Taxonomy" id="6239"/>
    <lineage>
        <taxon>Eukaryota</taxon>
        <taxon>Metazoa</taxon>
        <taxon>Ecdysozoa</taxon>
        <taxon>Nematoda</taxon>
        <taxon>Chromadorea</taxon>
        <taxon>Rhabditida</taxon>
        <taxon>Rhabditina</taxon>
        <taxon>Rhabditomorpha</taxon>
        <taxon>Rhabditoidea</taxon>
        <taxon>Rhabditidae</taxon>
        <taxon>Peloderinae</taxon>
        <taxon>Caenorhabditis</taxon>
    </lineage>
</organism>
<dbReference type="HOGENOM" id="CLU_1556706_0_0_1"/>
<dbReference type="eggNOG" id="ENOG502TMEV">
    <property type="taxonomic scope" value="Eukaryota"/>
</dbReference>
<dbReference type="FunCoup" id="A8WIS8">
    <property type="interactions" value="307"/>
</dbReference>
<sequence>MNRFGFLFLLHAGLSEAGGGGSSDFLQSTVFLIGIAVFTAIVGGLLVYACLIDIKHWRKSIDGRAQLEFPSASPAEFVLPPIQRTPENLVTPKEPESIKSTRVERSPEEKTLRIVKAMYESSKREIPDSVQKSLQSKNGVHARNAKTPLQTISEKEEPESSKKSIKSTKSEKSTKSLNSTR</sequence>
<reference evidence="4 5" key="1">
    <citation type="journal article" date="1998" name="Science">
        <title>Genome sequence of the nematode C. elegans: a platform for investigating biology.</title>
        <authorList>
            <consortium name="The C. elegans sequencing consortium"/>
            <person name="Sulson J.E."/>
            <person name="Waterston R."/>
        </authorList>
    </citation>
    <scope>NUCLEOTIDE SEQUENCE [LARGE SCALE GENOMIC DNA]</scope>
    <source>
        <strain evidence="4 5">Bristol N2</strain>
    </source>
</reference>
<feature type="chain" id="PRO_5002728739" evidence="3">
    <location>
        <begin position="18"/>
        <end position="181"/>
    </location>
</feature>
<dbReference type="Proteomes" id="UP000001940">
    <property type="component" value="Chromosome IV"/>
</dbReference>
<evidence type="ECO:0000313" key="6">
    <source>
        <dbReference type="WormBase" id="F55F10.3"/>
    </source>
</evidence>
<keyword evidence="3" id="KW-0732">Signal</keyword>
<evidence type="ECO:0000256" key="3">
    <source>
        <dbReference type="SAM" id="SignalP"/>
    </source>
</evidence>
<keyword evidence="2" id="KW-1133">Transmembrane helix</keyword>
<evidence type="ECO:0000313" key="4">
    <source>
        <dbReference type="EMBL" id="CCD71894.1"/>
    </source>
</evidence>
<dbReference type="KEGG" id="cel:CELE_F55F10.3"/>
<feature type="signal peptide" evidence="3">
    <location>
        <begin position="1"/>
        <end position="17"/>
    </location>
</feature>
<dbReference type="UCSC" id="F55F10.3">
    <property type="organism name" value="c. elegans"/>
</dbReference>
<dbReference type="STRING" id="6239.F55F10.3.1"/>
<dbReference type="SMR" id="A8WIS8"/>
<dbReference type="AGR" id="WB:WBGene00050916"/>
<feature type="compositionally biased region" description="Basic and acidic residues" evidence="1">
    <location>
        <begin position="93"/>
        <end position="106"/>
    </location>
</feature>
<dbReference type="Bgee" id="WBGene00050916">
    <property type="expression patterns" value="Expressed in adult organism and 1 other cell type or tissue"/>
</dbReference>
<keyword evidence="2" id="KW-0472">Membrane</keyword>
<gene>
    <name evidence="4" type="ORF">CELE_F55F10.3</name>
    <name evidence="4 6" type="ORF">F55F10.3</name>
</gene>
<dbReference type="PaxDb" id="6239-F55F10.3"/>
<dbReference type="RefSeq" id="NP_001122781.1">
    <property type="nucleotide sequence ID" value="NM_001129309.2"/>
</dbReference>
<dbReference type="CTD" id="6418681"/>
<protein>
    <submittedName>
        <fullName evidence="4">Uncharacterized protein</fullName>
    </submittedName>
</protein>
<dbReference type="OrthoDB" id="5818838at2759"/>
<dbReference type="GeneID" id="6418681"/>
<feature type="region of interest" description="Disordered" evidence="1">
    <location>
        <begin position="82"/>
        <end position="106"/>
    </location>
</feature>
<feature type="transmembrane region" description="Helical" evidence="2">
    <location>
        <begin position="29"/>
        <end position="51"/>
    </location>
</feature>
<name>A8WIS8_CAEEL</name>
<accession>A8WIS8</accession>
<feature type="region of interest" description="Disordered" evidence="1">
    <location>
        <begin position="124"/>
        <end position="181"/>
    </location>
</feature>
<proteinExistence type="predicted"/>
<dbReference type="EMBL" id="BX284604">
    <property type="protein sequence ID" value="CCD71894.1"/>
    <property type="molecule type" value="Genomic_DNA"/>
</dbReference>